<gene>
    <name evidence="1" type="ORF">N2599_25975</name>
</gene>
<name>A0ABY5XVK8_RHISU</name>
<organism evidence="1 2">
    <name type="scientific">Rhizobium sullae</name>
    <name type="common">Rhizobium hedysari</name>
    <dbReference type="NCBI Taxonomy" id="50338"/>
    <lineage>
        <taxon>Bacteria</taxon>
        <taxon>Pseudomonadati</taxon>
        <taxon>Pseudomonadota</taxon>
        <taxon>Alphaproteobacteria</taxon>
        <taxon>Hyphomicrobiales</taxon>
        <taxon>Rhizobiaceae</taxon>
        <taxon>Rhizobium/Agrobacterium group</taxon>
        <taxon>Rhizobium</taxon>
    </lineage>
</organism>
<geneLocation type="plasmid" evidence="1 2">
    <name>pWSM1592_1</name>
</geneLocation>
<sequence length="41" mass="4588">MKTIKIPNKSWVLVCDAAKALLLRNDGDGEHLNLTPVKNRD</sequence>
<dbReference type="EMBL" id="CP104144">
    <property type="protein sequence ID" value="UWU18649.1"/>
    <property type="molecule type" value="Genomic_DNA"/>
</dbReference>
<accession>A0ABY5XVK8</accession>
<proteinExistence type="predicted"/>
<reference evidence="1" key="1">
    <citation type="submission" date="2022-09" db="EMBL/GenBank/DDBJ databases">
        <title>Australian commercial rhizobial inoculants.</title>
        <authorList>
            <person name="Kohlmeier M.G."/>
            <person name="O'Hara G.W."/>
            <person name="Colombi E."/>
            <person name="Ramsay J.P."/>
            <person name="Terpolilli J."/>
        </authorList>
    </citation>
    <scope>NUCLEOTIDE SEQUENCE</scope>
    <source>
        <strain evidence="1">WSM1592</strain>
        <plasmid evidence="1">pWSM1592_1</plasmid>
    </source>
</reference>
<keyword evidence="1" id="KW-0614">Plasmid</keyword>
<dbReference type="RefSeq" id="WP_245209284.1">
    <property type="nucleotide sequence ID" value="NZ_CP104144.1"/>
</dbReference>
<protein>
    <submittedName>
        <fullName evidence="1">Host attachment family protein</fullName>
    </submittedName>
</protein>
<keyword evidence="2" id="KW-1185">Reference proteome</keyword>
<dbReference type="Proteomes" id="UP001060123">
    <property type="component" value="Plasmid pWSM1592_1"/>
</dbReference>
<evidence type="ECO:0000313" key="1">
    <source>
        <dbReference type="EMBL" id="UWU18649.1"/>
    </source>
</evidence>
<evidence type="ECO:0000313" key="2">
    <source>
        <dbReference type="Proteomes" id="UP001060123"/>
    </source>
</evidence>